<gene>
    <name evidence="1" type="ORF">GCK32_022337</name>
</gene>
<protein>
    <submittedName>
        <fullName evidence="1">Uncharacterized protein</fullName>
    </submittedName>
</protein>
<evidence type="ECO:0000313" key="2">
    <source>
        <dbReference type="Proteomes" id="UP001331761"/>
    </source>
</evidence>
<feature type="non-terminal residue" evidence="1">
    <location>
        <position position="1"/>
    </location>
</feature>
<organism evidence="1 2">
    <name type="scientific">Trichostrongylus colubriformis</name>
    <name type="common">Black scour worm</name>
    <dbReference type="NCBI Taxonomy" id="6319"/>
    <lineage>
        <taxon>Eukaryota</taxon>
        <taxon>Metazoa</taxon>
        <taxon>Ecdysozoa</taxon>
        <taxon>Nematoda</taxon>
        <taxon>Chromadorea</taxon>
        <taxon>Rhabditida</taxon>
        <taxon>Rhabditina</taxon>
        <taxon>Rhabditomorpha</taxon>
        <taxon>Strongyloidea</taxon>
        <taxon>Trichostrongylidae</taxon>
        <taxon>Trichostrongylus</taxon>
    </lineage>
</organism>
<dbReference type="AlphaFoldDB" id="A0AAN8EWW6"/>
<keyword evidence="2" id="KW-1185">Reference proteome</keyword>
<sequence length="93" mass="10524">NFKRISKYSNHTSVKFYDDFLEIEVDSQEEGDTDILETWVDSLEVLALDHPPLPPCHIYPLSTRLVTAASEEQALDEGSKSGCLEDGYKSLFQ</sequence>
<accession>A0AAN8EWW6</accession>
<proteinExistence type="predicted"/>
<dbReference type="Proteomes" id="UP001331761">
    <property type="component" value="Unassembled WGS sequence"/>
</dbReference>
<dbReference type="EMBL" id="WIXE01021406">
    <property type="protein sequence ID" value="KAK5968411.1"/>
    <property type="molecule type" value="Genomic_DNA"/>
</dbReference>
<reference evidence="1 2" key="1">
    <citation type="submission" date="2019-10" db="EMBL/GenBank/DDBJ databases">
        <title>Assembly and Annotation for the nematode Trichostrongylus colubriformis.</title>
        <authorList>
            <person name="Martin J."/>
        </authorList>
    </citation>
    <scope>NUCLEOTIDE SEQUENCE [LARGE SCALE GENOMIC DNA]</scope>
    <source>
        <strain evidence="1">G859</strain>
        <tissue evidence="1">Whole worm</tissue>
    </source>
</reference>
<comment type="caution">
    <text evidence="1">The sequence shown here is derived from an EMBL/GenBank/DDBJ whole genome shotgun (WGS) entry which is preliminary data.</text>
</comment>
<evidence type="ECO:0000313" key="1">
    <source>
        <dbReference type="EMBL" id="KAK5968411.1"/>
    </source>
</evidence>
<name>A0AAN8EWW6_TRICO</name>